<proteinExistence type="predicted"/>
<gene>
    <name evidence="3" type="ORF">PPAR1163_LOCUS22906</name>
    <name evidence="4" type="ORF">PPAR1163_LOCUS22907</name>
</gene>
<reference evidence="3" key="1">
    <citation type="submission" date="2021-01" db="EMBL/GenBank/DDBJ databases">
        <authorList>
            <person name="Corre E."/>
            <person name="Pelletier E."/>
            <person name="Niang G."/>
            <person name="Scheremetjew M."/>
            <person name="Finn R."/>
            <person name="Kale V."/>
            <person name="Holt S."/>
            <person name="Cochrane G."/>
            <person name="Meng A."/>
            <person name="Brown T."/>
            <person name="Cohen L."/>
        </authorList>
    </citation>
    <scope>NUCLEOTIDE SEQUENCE</scope>
    <source>
        <strain evidence="3">CCMP2877</strain>
    </source>
</reference>
<dbReference type="AlphaFoldDB" id="A0A6U4J4H1"/>
<sequence length="241" mass="26392">MASDVGIPGAVDPRSPRETIPRVEVPTPIVLAPRPGLEDRLSSAAPLSPAAVSTQPMSASSRDEGAEWDCIYASEFERLQANQHVQNLKAKVQELAVLNLVLAAIFTVTLITMIFTVQRPSWESVERELPFVLLPMLGELFAVHLAWEGVASNNAPLICGVGSLRLYQVISVVFFLSHLLYILRDVFTRDFLSMFRNVLMAFLDGFAAARARKLLRALAVTPSVQVFPGPVEEVPADVLDV</sequence>
<accession>A0A6U4J4H1</accession>
<evidence type="ECO:0000313" key="3">
    <source>
        <dbReference type="EMBL" id="CAD9264520.1"/>
    </source>
</evidence>
<feature type="transmembrane region" description="Helical" evidence="2">
    <location>
        <begin position="96"/>
        <end position="117"/>
    </location>
</feature>
<name>A0A6U4J4H1_9STRA</name>
<keyword evidence="2" id="KW-0812">Transmembrane</keyword>
<dbReference type="EMBL" id="HBGJ01036239">
    <property type="protein sequence ID" value="CAD9264521.1"/>
    <property type="molecule type" value="Transcribed_RNA"/>
</dbReference>
<keyword evidence="2" id="KW-0472">Membrane</keyword>
<feature type="compositionally biased region" description="Low complexity" evidence="1">
    <location>
        <begin position="42"/>
        <end position="53"/>
    </location>
</feature>
<organism evidence="3">
    <name type="scientific">Phaeomonas parva</name>
    <dbReference type="NCBI Taxonomy" id="124430"/>
    <lineage>
        <taxon>Eukaryota</taxon>
        <taxon>Sar</taxon>
        <taxon>Stramenopiles</taxon>
        <taxon>Ochrophyta</taxon>
        <taxon>Pinguiophyceae</taxon>
        <taxon>Pinguiochrysidales</taxon>
        <taxon>Pinguiochrysidaceae</taxon>
        <taxon>Phaeomonas</taxon>
    </lineage>
</organism>
<evidence type="ECO:0008006" key="5">
    <source>
        <dbReference type="Google" id="ProtNLM"/>
    </source>
</evidence>
<evidence type="ECO:0000256" key="1">
    <source>
        <dbReference type="SAM" id="MobiDB-lite"/>
    </source>
</evidence>
<feature type="region of interest" description="Disordered" evidence="1">
    <location>
        <begin position="1"/>
        <end position="22"/>
    </location>
</feature>
<evidence type="ECO:0000313" key="4">
    <source>
        <dbReference type="EMBL" id="CAD9264521.1"/>
    </source>
</evidence>
<keyword evidence="2" id="KW-1133">Transmembrane helix</keyword>
<dbReference type="EMBL" id="HBGJ01036238">
    <property type="protein sequence ID" value="CAD9264520.1"/>
    <property type="molecule type" value="Transcribed_RNA"/>
</dbReference>
<feature type="transmembrane region" description="Helical" evidence="2">
    <location>
        <begin position="167"/>
        <end position="187"/>
    </location>
</feature>
<protein>
    <recommendedName>
        <fullName evidence="5">Transmembrane protein</fullName>
    </recommendedName>
</protein>
<feature type="region of interest" description="Disordered" evidence="1">
    <location>
        <begin position="40"/>
        <end position="61"/>
    </location>
</feature>
<evidence type="ECO:0000256" key="2">
    <source>
        <dbReference type="SAM" id="Phobius"/>
    </source>
</evidence>
<feature type="transmembrane region" description="Helical" evidence="2">
    <location>
        <begin position="129"/>
        <end position="147"/>
    </location>
</feature>